<dbReference type="EMBL" id="DRMS01000115">
    <property type="protein sequence ID" value="HFC91723.1"/>
    <property type="molecule type" value="Genomic_DNA"/>
</dbReference>
<comment type="caution">
    <text evidence="2">The sequence shown here is derived from an EMBL/GenBank/DDBJ whole genome shotgun (WGS) entry which is preliminary data.</text>
</comment>
<dbReference type="InterPro" id="IPR042268">
    <property type="entry name" value="BamC_C"/>
</dbReference>
<evidence type="ECO:0000256" key="1">
    <source>
        <dbReference type="SAM" id="SignalP"/>
    </source>
</evidence>
<accession>A0A7V2T1M3</accession>
<sequence length="343" mass="38102">MKKVIIIGSLLFLSTGCSTVDGLMDTTNGINYKNSNSIKTLEFPPDLTAPQFDAAFALPVSGSVSASTVNQHRADRYSGSEVNVLPASADMRMGSSGTVRWLEVDASANSVWSKIRDFWRSLGVNVVKDEPRIGIMVTEWAENRAGLPKDWLRQALGSMLQGTFDAGQRDQYRVRVEKTRANKTRIYLTHKGSEKIVTETGVGWELRPPKHELEAEMLNRLQAFLQGDQYSATKNVNKSDAAQTNSLVTLITEDANPILQVHESYKKAWARTGVMLERMGLNVESRKQSQGIYGVVYSGDEAVANTGGFFSRLFQGKRTFLTKGDEYQIHIRDAGRLAEVRVM</sequence>
<feature type="chain" id="PRO_5031310541" evidence="1">
    <location>
        <begin position="20"/>
        <end position="343"/>
    </location>
</feature>
<dbReference type="Proteomes" id="UP000885750">
    <property type="component" value="Unassembled WGS sequence"/>
</dbReference>
<evidence type="ECO:0000313" key="2">
    <source>
        <dbReference type="EMBL" id="HFC91723.1"/>
    </source>
</evidence>
<dbReference type="PROSITE" id="PS51257">
    <property type="entry name" value="PROKAR_LIPOPROTEIN"/>
    <property type="match status" value="1"/>
</dbReference>
<organism evidence="2">
    <name type="scientific">Leucothrix mucor</name>
    <dbReference type="NCBI Taxonomy" id="45248"/>
    <lineage>
        <taxon>Bacteria</taxon>
        <taxon>Pseudomonadati</taxon>
        <taxon>Pseudomonadota</taxon>
        <taxon>Gammaproteobacteria</taxon>
        <taxon>Thiotrichales</taxon>
        <taxon>Thiotrichaceae</taxon>
        <taxon>Leucothrix</taxon>
    </lineage>
</organism>
<protein>
    <submittedName>
        <fullName evidence="2">Outer membrane protein assembly factor BamC</fullName>
    </submittedName>
</protein>
<dbReference type="AlphaFoldDB" id="A0A7V2T1M3"/>
<name>A0A7V2T1M3_LEUMU</name>
<dbReference type="Pfam" id="PF06804">
    <property type="entry name" value="Lipoprotein_18"/>
    <property type="match status" value="1"/>
</dbReference>
<reference evidence="2" key="1">
    <citation type="journal article" date="2020" name="mSystems">
        <title>Genome- and Community-Level Interaction Insights into Carbon Utilization and Element Cycling Functions of Hydrothermarchaeota in Hydrothermal Sediment.</title>
        <authorList>
            <person name="Zhou Z."/>
            <person name="Liu Y."/>
            <person name="Xu W."/>
            <person name="Pan J."/>
            <person name="Luo Z.H."/>
            <person name="Li M."/>
        </authorList>
    </citation>
    <scope>NUCLEOTIDE SEQUENCE [LARGE SCALE GENOMIC DNA]</scope>
    <source>
        <strain evidence="2">HyVt-493</strain>
    </source>
</reference>
<feature type="non-terminal residue" evidence="2">
    <location>
        <position position="343"/>
    </location>
</feature>
<proteinExistence type="predicted"/>
<dbReference type="Gene3D" id="3.30.310.170">
    <property type="entry name" value="Outer membrane protein assembly factor BamC"/>
    <property type="match status" value="1"/>
</dbReference>
<dbReference type="InterPro" id="IPR010653">
    <property type="entry name" value="NlpB/DapX"/>
</dbReference>
<feature type="signal peptide" evidence="1">
    <location>
        <begin position="1"/>
        <end position="19"/>
    </location>
</feature>
<keyword evidence="1" id="KW-0732">Signal</keyword>
<gene>
    <name evidence="2" type="primary">bamC</name>
    <name evidence="2" type="ORF">ENJ51_02800</name>
</gene>